<dbReference type="Gene3D" id="1.10.10.10">
    <property type="entry name" value="Winged helix-like DNA-binding domain superfamily/Winged helix DNA-binding domain"/>
    <property type="match status" value="1"/>
</dbReference>
<dbReference type="EMBL" id="JBHTMB010000026">
    <property type="protein sequence ID" value="MFD1232543.1"/>
    <property type="molecule type" value="Genomic_DNA"/>
</dbReference>
<evidence type="ECO:0000313" key="6">
    <source>
        <dbReference type="EMBL" id="MFD1232543.1"/>
    </source>
</evidence>
<organism evidence="6 7">
    <name type="scientific">Pseudonocardia benzenivorans</name>
    <dbReference type="NCBI Taxonomy" id="228005"/>
    <lineage>
        <taxon>Bacteria</taxon>
        <taxon>Bacillati</taxon>
        <taxon>Actinomycetota</taxon>
        <taxon>Actinomycetes</taxon>
        <taxon>Pseudonocardiales</taxon>
        <taxon>Pseudonocardiaceae</taxon>
        <taxon>Pseudonocardia</taxon>
    </lineage>
</organism>
<protein>
    <submittedName>
        <fullName evidence="6">LysR family transcriptional regulator</fullName>
    </submittedName>
</protein>
<evidence type="ECO:0000256" key="2">
    <source>
        <dbReference type="ARBA" id="ARBA00023015"/>
    </source>
</evidence>
<proteinExistence type="inferred from homology"/>
<evidence type="ECO:0000256" key="4">
    <source>
        <dbReference type="ARBA" id="ARBA00023163"/>
    </source>
</evidence>
<dbReference type="SUPFAM" id="SSF53850">
    <property type="entry name" value="Periplasmic binding protein-like II"/>
    <property type="match status" value="1"/>
</dbReference>
<comment type="similarity">
    <text evidence="1">Belongs to the LysR transcriptional regulatory family.</text>
</comment>
<name>A0ABW3VCX4_9PSEU</name>
<dbReference type="SUPFAM" id="SSF46785">
    <property type="entry name" value="Winged helix' DNA-binding domain"/>
    <property type="match status" value="1"/>
</dbReference>
<evidence type="ECO:0000313" key="7">
    <source>
        <dbReference type="Proteomes" id="UP001597182"/>
    </source>
</evidence>
<comment type="caution">
    <text evidence="6">The sequence shown here is derived from an EMBL/GenBank/DDBJ whole genome shotgun (WGS) entry which is preliminary data.</text>
</comment>
<evidence type="ECO:0000256" key="1">
    <source>
        <dbReference type="ARBA" id="ARBA00009437"/>
    </source>
</evidence>
<reference evidence="7" key="1">
    <citation type="journal article" date="2019" name="Int. J. Syst. Evol. Microbiol.">
        <title>The Global Catalogue of Microorganisms (GCM) 10K type strain sequencing project: providing services to taxonomists for standard genome sequencing and annotation.</title>
        <authorList>
            <consortium name="The Broad Institute Genomics Platform"/>
            <consortium name="The Broad Institute Genome Sequencing Center for Infectious Disease"/>
            <person name="Wu L."/>
            <person name="Ma J."/>
        </authorList>
    </citation>
    <scope>NUCLEOTIDE SEQUENCE [LARGE SCALE GENOMIC DNA]</scope>
    <source>
        <strain evidence="7">CCUG 49018</strain>
    </source>
</reference>
<dbReference type="InterPro" id="IPR000847">
    <property type="entry name" value="LysR_HTH_N"/>
</dbReference>
<evidence type="ECO:0000259" key="5">
    <source>
        <dbReference type="PROSITE" id="PS50931"/>
    </source>
</evidence>
<dbReference type="CDD" id="cd08414">
    <property type="entry name" value="PBP2_LTTR_aromatics_like"/>
    <property type="match status" value="1"/>
</dbReference>
<dbReference type="InterPro" id="IPR005119">
    <property type="entry name" value="LysR_subst-bd"/>
</dbReference>
<dbReference type="PANTHER" id="PTHR30346">
    <property type="entry name" value="TRANSCRIPTIONAL DUAL REGULATOR HCAR-RELATED"/>
    <property type="match status" value="1"/>
</dbReference>
<dbReference type="RefSeq" id="WP_339126276.1">
    <property type="nucleotide sequence ID" value="NZ_BAABKS010000085.1"/>
</dbReference>
<keyword evidence="3" id="KW-0238">DNA-binding</keyword>
<dbReference type="InterPro" id="IPR036388">
    <property type="entry name" value="WH-like_DNA-bd_sf"/>
</dbReference>
<dbReference type="Pfam" id="PF00126">
    <property type="entry name" value="HTH_1"/>
    <property type="match status" value="1"/>
</dbReference>
<sequence>MDLNLHLVRYLVAVVDEGHFGRAAARLYVSAPALSQQVRKLERAVGAELVDRSTHPVRPTEAGARFLAEAREALAAADRAVAAVDRYRRELATTLRIGFMTASAGPQVRGLIDELRREEPEAVVRLVELPWDRQAASVRDGTVDAALVRPPVTDRAGLRFDLVRHEPRVVALPVRHPLAGRGAVALAELDGEPHVTGDELDPVWVRWWACDPRPSGVPVRYGPSVRTMDELLEVVAAGQAIAITGGFVADSHRHPGVVFVPVSDVEPCPLSLCTRTADRSALVAALRQALRAIRPRRDDPAATSRS</sequence>
<keyword evidence="7" id="KW-1185">Reference proteome</keyword>
<keyword evidence="4" id="KW-0804">Transcription</keyword>
<dbReference type="Pfam" id="PF03466">
    <property type="entry name" value="LysR_substrate"/>
    <property type="match status" value="1"/>
</dbReference>
<dbReference type="PANTHER" id="PTHR30346:SF0">
    <property type="entry name" value="HCA OPERON TRANSCRIPTIONAL ACTIVATOR HCAR"/>
    <property type="match status" value="1"/>
</dbReference>
<dbReference type="PRINTS" id="PR00039">
    <property type="entry name" value="HTHLYSR"/>
</dbReference>
<gene>
    <name evidence="6" type="ORF">ACFQ34_04535</name>
</gene>
<dbReference type="PROSITE" id="PS50931">
    <property type="entry name" value="HTH_LYSR"/>
    <property type="match status" value="1"/>
</dbReference>
<accession>A0ABW3VCX4</accession>
<keyword evidence="2" id="KW-0805">Transcription regulation</keyword>
<dbReference type="InterPro" id="IPR036390">
    <property type="entry name" value="WH_DNA-bd_sf"/>
</dbReference>
<feature type="domain" description="HTH lysR-type" evidence="5">
    <location>
        <begin position="1"/>
        <end position="60"/>
    </location>
</feature>
<dbReference type="Gene3D" id="3.40.190.10">
    <property type="entry name" value="Periplasmic binding protein-like II"/>
    <property type="match status" value="2"/>
</dbReference>
<evidence type="ECO:0000256" key="3">
    <source>
        <dbReference type="ARBA" id="ARBA00023125"/>
    </source>
</evidence>
<dbReference type="Proteomes" id="UP001597182">
    <property type="component" value="Unassembled WGS sequence"/>
</dbReference>